<dbReference type="Proteomes" id="UP000636479">
    <property type="component" value="Unassembled WGS sequence"/>
</dbReference>
<dbReference type="Pfam" id="PF01602">
    <property type="entry name" value="Adaptin_N"/>
    <property type="match status" value="1"/>
</dbReference>
<dbReference type="Gene3D" id="1.25.10.10">
    <property type="entry name" value="Leucine-rich Repeat Variant"/>
    <property type="match status" value="1"/>
</dbReference>
<dbReference type="OrthoDB" id="1074925at2759"/>
<dbReference type="EMBL" id="JACAZF010000008">
    <property type="protein sequence ID" value="KAF7297047.1"/>
    <property type="molecule type" value="Genomic_DNA"/>
</dbReference>
<evidence type="ECO:0000259" key="1">
    <source>
        <dbReference type="Pfam" id="PF01602"/>
    </source>
</evidence>
<dbReference type="AlphaFoldDB" id="A0A8H6VX29"/>
<feature type="domain" description="Clathrin/coatomer adaptor adaptin-like N-terminal" evidence="1">
    <location>
        <begin position="51"/>
        <end position="146"/>
    </location>
</feature>
<keyword evidence="3" id="KW-1185">Reference proteome</keyword>
<dbReference type="GO" id="GO:0030126">
    <property type="term" value="C:COPI vesicle coat"/>
    <property type="evidence" value="ECO:0007669"/>
    <property type="project" value="TreeGrafter"/>
</dbReference>
<comment type="caution">
    <text evidence="2">The sequence shown here is derived from an EMBL/GenBank/DDBJ whole genome shotgun (WGS) entry which is preliminary data.</text>
</comment>
<dbReference type="GO" id="GO:0006888">
    <property type="term" value="P:endoplasmic reticulum to Golgi vesicle-mediated transport"/>
    <property type="evidence" value="ECO:0007669"/>
    <property type="project" value="TreeGrafter"/>
</dbReference>
<dbReference type="GeneID" id="59348510"/>
<gene>
    <name evidence="2" type="ORF">MIND_00937300</name>
</gene>
<evidence type="ECO:0000313" key="2">
    <source>
        <dbReference type="EMBL" id="KAF7297047.1"/>
    </source>
</evidence>
<dbReference type="GO" id="GO:0005793">
    <property type="term" value="C:endoplasmic reticulum-Golgi intermediate compartment"/>
    <property type="evidence" value="ECO:0007669"/>
    <property type="project" value="TreeGrafter"/>
</dbReference>
<dbReference type="GO" id="GO:0006886">
    <property type="term" value="P:intracellular protein transport"/>
    <property type="evidence" value="ECO:0007669"/>
    <property type="project" value="InterPro"/>
</dbReference>
<dbReference type="PANTHER" id="PTHR10261:SF0">
    <property type="entry name" value="COATOMER SUBUNIT GAMMA-2"/>
    <property type="match status" value="1"/>
</dbReference>
<dbReference type="GO" id="GO:0006891">
    <property type="term" value="P:intra-Golgi vesicle-mediated transport"/>
    <property type="evidence" value="ECO:0007669"/>
    <property type="project" value="TreeGrafter"/>
</dbReference>
<accession>A0A8H6VX29</accession>
<dbReference type="RefSeq" id="XP_037217406.1">
    <property type="nucleotide sequence ID" value="XM_037365994.1"/>
</dbReference>
<dbReference type="SUPFAM" id="SSF48371">
    <property type="entry name" value="ARM repeat"/>
    <property type="match status" value="1"/>
</dbReference>
<dbReference type="GO" id="GO:0005783">
    <property type="term" value="C:endoplasmic reticulum"/>
    <property type="evidence" value="ECO:0007669"/>
    <property type="project" value="TreeGrafter"/>
</dbReference>
<proteinExistence type="predicted"/>
<protein>
    <submittedName>
        <fullName evidence="2">Coatomer subunit gamma</fullName>
    </submittedName>
</protein>
<dbReference type="InterPro" id="IPR002553">
    <property type="entry name" value="Clathrin/coatomer_adapt-like_N"/>
</dbReference>
<reference evidence="2" key="1">
    <citation type="submission" date="2020-05" db="EMBL/GenBank/DDBJ databases">
        <title>Mycena genomes resolve the evolution of fungal bioluminescence.</title>
        <authorList>
            <person name="Tsai I.J."/>
        </authorList>
    </citation>
    <scope>NUCLEOTIDE SEQUENCE</scope>
    <source>
        <strain evidence="2">171206Taipei</strain>
    </source>
</reference>
<dbReference type="InterPro" id="IPR016024">
    <property type="entry name" value="ARM-type_fold"/>
</dbReference>
<evidence type="ECO:0000313" key="3">
    <source>
        <dbReference type="Proteomes" id="UP000636479"/>
    </source>
</evidence>
<dbReference type="GO" id="GO:0000139">
    <property type="term" value="C:Golgi membrane"/>
    <property type="evidence" value="ECO:0007669"/>
    <property type="project" value="TreeGrafter"/>
</dbReference>
<dbReference type="InterPro" id="IPR017106">
    <property type="entry name" value="Coatomer_gsu"/>
</dbReference>
<organism evidence="2 3">
    <name type="scientific">Mycena indigotica</name>
    <dbReference type="NCBI Taxonomy" id="2126181"/>
    <lineage>
        <taxon>Eukaryota</taxon>
        <taxon>Fungi</taxon>
        <taxon>Dikarya</taxon>
        <taxon>Basidiomycota</taxon>
        <taxon>Agaricomycotina</taxon>
        <taxon>Agaricomycetes</taxon>
        <taxon>Agaricomycetidae</taxon>
        <taxon>Agaricales</taxon>
        <taxon>Marasmiineae</taxon>
        <taxon>Mycenaceae</taxon>
        <taxon>Mycena</taxon>
    </lineage>
</organism>
<dbReference type="PANTHER" id="PTHR10261">
    <property type="entry name" value="COATOMER SUBUNIT GAMMA"/>
    <property type="match status" value="1"/>
</dbReference>
<name>A0A8H6VX29_9AGAR</name>
<dbReference type="InterPro" id="IPR011989">
    <property type="entry name" value="ARM-like"/>
</dbReference>
<sequence length="148" mass="16363">MAFYKKEDESASGLSSYPSNQTTIIQEALVFSEAPISPPQMSSAAYAHRPKDSALRQAVYLTIKELATTTENVIRLPSSIQKDMQPNAEVIYRPNAIRALCHIIDPSMAQGVQRFFKAVIVDRNPSISSASLILVYHMLPQAKGVVKR</sequence>
<dbReference type="GO" id="GO:0009306">
    <property type="term" value="P:protein secretion"/>
    <property type="evidence" value="ECO:0007669"/>
    <property type="project" value="TreeGrafter"/>
</dbReference>